<name>A0A6A9UVH2_9ACTN</name>
<accession>A0A6A9UVH2</accession>
<dbReference type="RefSeq" id="WP_156608188.1">
    <property type="nucleotide sequence ID" value="NZ_WPCU01000004.1"/>
</dbReference>
<dbReference type="CDD" id="cd08545">
    <property type="entry name" value="YcnI_like"/>
    <property type="match status" value="1"/>
</dbReference>
<dbReference type="Proteomes" id="UP000435304">
    <property type="component" value="Unassembled WGS sequence"/>
</dbReference>
<dbReference type="AlphaFoldDB" id="A0A6A9UVH2"/>
<keyword evidence="1" id="KW-0812">Transmembrane</keyword>
<evidence type="ECO:0000256" key="2">
    <source>
        <dbReference type="SAM" id="SignalP"/>
    </source>
</evidence>
<reference evidence="4 5" key="1">
    <citation type="submission" date="2019-12" db="EMBL/GenBank/DDBJ databases">
        <title>Auraticoccus cholistani sp. nov., an actinomycete isolated from soil of Cholistan desert.</title>
        <authorList>
            <person name="Cheema M.T."/>
        </authorList>
    </citation>
    <scope>NUCLEOTIDE SEQUENCE [LARGE SCALE GENOMIC DNA]</scope>
    <source>
        <strain evidence="4 5">F435</strain>
    </source>
</reference>
<comment type="caution">
    <text evidence="4">The sequence shown here is derived from an EMBL/GenBank/DDBJ whole genome shotgun (WGS) entry which is preliminary data.</text>
</comment>
<evidence type="ECO:0000313" key="4">
    <source>
        <dbReference type="EMBL" id="MVA75207.1"/>
    </source>
</evidence>
<dbReference type="InterPro" id="IPR038507">
    <property type="entry name" value="YcnI-like_sf"/>
</dbReference>
<keyword evidence="5" id="KW-1185">Reference proteome</keyword>
<feature type="transmembrane region" description="Helical" evidence="1">
    <location>
        <begin position="225"/>
        <end position="246"/>
    </location>
</feature>
<evidence type="ECO:0000256" key="1">
    <source>
        <dbReference type="SAM" id="Phobius"/>
    </source>
</evidence>
<feature type="chain" id="PRO_5025522658" evidence="2">
    <location>
        <begin position="37"/>
        <end position="250"/>
    </location>
</feature>
<evidence type="ECO:0000259" key="3">
    <source>
        <dbReference type="Pfam" id="PF07987"/>
    </source>
</evidence>
<dbReference type="PROSITE" id="PS51318">
    <property type="entry name" value="TAT"/>
    <property type="match status" value="1"/>
</dbReference>
<protein>
    <submittedName>
        <fullName evidence="4">DUF1775 domain-containing protein</fullName>
    </submittedName>
</protein>
<feature type="signal peptide" evidence="2">
    <location>
        <begin position="1"/>
        <end position="36"/>
    </location>
</feature>
<organism evidence="4 5">
    <name type="scientific">Auraticoccus cholistanensis</name>
    <dbReference type="NCBI Taxonomy" id="2656650"/>
    <lineage>
        <taxon>Bacteria</taxon>
        <taxon>Bacillati</taxon>
        <taxon>Actinomycetota</taxon>
        <taxon>Actinomycetes</taxon>
        <taxon>Propionibacteriales</taxon>
        <taxon>Propionibacteriaceae</taxon>
        <taxon>Auraticoccus</taxon>
    </lineage>
</organism>
<dbReference type="Pfam" id="PF07987">
    <property type="entry name" value="DUF1775"/>
    <property type="match status" value="1"/>
</dbReference>
<dbReference type="Gene3D" id="2.60.40.2230">
    <property type="entry name" value="Uncharacterised protein YcnI-like PF07987, DUF1775"/>
    <property type="match status" value="1"/>
</dbReference>
<dbReference type="EMBL" id="WPCU01000004">
    <property type="protein sequence ID" value="MVA75207.1"/>
    <property type="molecule type" value="Genomic_DNA"/>
</dbReference>
<dbReference type="InterPro" id="IPR006311">
    <property type="entry name" value="TAT_signal"/>
</dbReference>
<keyword evidence="1" id="KW-1133">Transmembrane helix</keyword>
<sequence>MTTTTTPPRRTSTGRHRALAAVLAAAGLLAVPQAAAAHVGLTPTSTEAGAPTLLTFSFSHGCEGSATRRLAFQVPEPLVLVTPTAHPGWSVETRTESLAAPVPDGHGGQHTERTSEIVYTAEEPVPDGVRDALVLATTLPAETAGRTLAFPVVQSCESGENAWVQVAADGADPEQLDSPAPTLTVAAGAVPGHSDDAAAVEDEPTAATDEQTAATATLPAATAPLLGAGALLLGLVGAVTGTAALVRSRR</sequence>
<evidence type="ECO:0000313" key="5">
    <source>
        <dbReference type="Proteomes" id="UP000435304"/>
    </source>
</evidence>
<keyword evidence="2" id="KW-0732">Signal</keyword>
<keyword evidence="1" id="KW-0472">Membrane</keyword>
<proteinExistence type="predicted"/>
<feature type="domain" description="YncI copper-binding" evidence="3">
    <location>
        <begin position="38"/>
        <end position="185"/>
    </location>
</feature>
<gene>
    <name evidence="4" type="ORF">GC722_04055</name>
</gene>
<dbReference type="InterPro" id="IPR012533">
    <property type="entry name" value="YcnI-copper_dom"/>
</dbReference>